<keyword evidence="1" id="KW-1133">Transmembrane helix</keyword>
<dbReference type="AlphaFoldDB" id="A0A7W4VS53"/>
<dbReference type="RefSeq" id="WP_183590429.1">
    <property type="nucleotide sequence ID" value="NZ_JACHWR010000001.1"/>
</dbReference>
<accession>A0A7W4VS53</accession>
<proteinExistence type="predicted"/>
<keyword evidence="1" id="KW-0472">Membrane</keyword>
<sequence>MSTRTLQELEHELHRDERDMVTQPDLEAIRAAGMRRRYLTAAGMGAALLATTVAVGLVLGLTLGGGIGRAVDDVPVAAQPHELSPLAERVLDEVSGAMQVSDWQVVLPAPAGAAHQWPETDMAVAGTPVDTGARHYAGVTSYRAGAFPDWLHRGVAKIERTDLASDDGSHPVGSTDMGILVDAGAAYLGCVGSDDSCTPALLTRDAGGWSYQWGMGTEDFLRPGSDMEVFLSDDYSTGAPGELVLAGLPGTDVARVDLVTTDGTTVPGHVERGSVVPGASMLWGTVVGKLAAVVAYDADGDVIEDHELKPCSNPVDCEVR</sequence>
<keyword evidence="1" id="KW-0812">Transmembrane</keyword>
<evidence type="ECO:0000256" key="1">
    <source>
        <dbReference type="SAM" id="Phobius"/>
    </source>
</evidence>
<keyword evidence="3" id="KW-1185">Reference proteome</keyword>
<evidence type="ECO:0000313" key="2">
    <source>
        <dbReference type="EMBL" id="MBB3040392.1"/>
    </source>
</evidence>
<protein>
    <submittedName>
        <fullName evidence="2">Uncharacterized protein</fullName>
    </submittedName>
</protein>
<name>A0A7W4VS53_9ACTN</name>
<gene>
    <name evidence="2" type="ORF">FHU40_000193</name>
</gene>
<organism evidence="2 3">
    <name type="scientific">Nocardioides soli</name>
    <dbReference type="NCBI Taxonomy" id="1036020"/>
    <lineage>
        <taxon>Bacteria</taxon>
        <taxon>Bacillati</taxon>
        <taxon>Actinomycetota</taxon>
        <taxon>Actinomycetes</taxon>
        <taxon>Propionibacteriales</taxon>
        <taxon>Nocardioidaceae</taxon>
        <taxon>Nocardioides</taxon>
    </lineage>
</organism>
<feature type="transmembrane region" description="Helical" evidence="1">
    <location>
        <begin position="38"/>
        <end position="61"/>
    </location>
</feature>
<comment type="caution">
    <text evidence="2">The sequence shown here is derived from an EMBL/GenBank/DDBJ whole genome shotgun (WGS) entry which is preliminary data.</text>
</comment>
<dbReference type="EMBL" id="JACHWR010000001">
    <property type="protein sequence ID" value="MBB3040392.1"/>
    <property type="molecule type" value="Genomic_DNA"/>
</dbReference>
<reference evidence="2 3" key="1">
    <citation type="submission" date="2020-08" db="EMBL/GenBank/DDBJ databases">
        <title>Sequencing the genomes of 1000 actinobacteria strains.</title>
        <authorList>
            <person name="Klenk H.-P."/>
        </authorList>
    </citation>
    <scope>NUCLEOTIDE SEQUENCE [LARGE SCALE GENOMIC DNA]</scope>
    <source>
        <strain evidence="2 3">DSM 105498</strain>
    </source>
</reference>
<evidence type="ECO:0000313" key="3">
    <source>
        <dbReference type="Proteomes" id="UP000589626"/>
    </source>
</evidence>
<dbReference type="Proteomes" id="UP000589626">
    <property type="component" value="Unassembled WGS sequence"/>
</dbReference>